<dbReference type="CDD" id="cd01647">
    <property type="entry name" value="RT_LTR"/>
    <property type="match status" value="1"/>
</dbReference>
<keyword evidence="4" id="KW-0540">Nuclease</keyword>
<dbReference type="Gene3D" id="3.30.70.270">
    <property type="match status" value="3"/>
</dbReference>
<dbReference type="InterPro" id="IPR041588">
    <property type="entry name" value="Integrase_H2C2"/>
</dbReference>
<dbReference type="InterPro" id="IPR041373">
    <property type="entry name" value="RT_RNaseH"/>
</dbReference>
<feature type="compositionally biased region" description="Polar residues" evidence="10">
    <location>
        <begin position="290"/>
        <end position="315"/>
    </location>
</feature>
<evidence type="ECO:0000256" key="7">
    <source>
        <dbReference type="ARBA" id="ARBA00022918"/>
    </source>
</evidence>
<dbReference type="Gene3D" id="3.30.420.10">
    <property type="entry name" value="Ribonuclease H-like superfamily/Ribonuclease H"/>
    <property type="match status" value="1"/>
</dbReference>
<feature type="region of interest" description="Disordered" evidence="10">
    <location>
        <begin position="645"/>
        <end position="691"/>
    </location>
</feature>
<dbReference type="FunFam" id="3.30.420.10:FF:000032">
    <property type="entry name" value="Retrovirus-related Pol polyprotein from transposon 297-like Protein"/>
    <property type="match status" value="1"/>
</dbReference>
<dbReference type="InterPro" id="IPR043502">
    <property type="entry name" value="DNA/RNA_pol_sf"/>
</dbReference>
<dbReference type="CDD" id="cd09274">
    <property type="entry name" value="RNase_HI_RT_Ty3"/>
    <property type="match status" value="1"/>
</dbReference>
<evidence type="ECO:0000256" key="8">
    <source>
        <dbReference type="ARBA" id="ARBA00039658"/>
    </source>
</evidence>
<evidence type="ECO:0000256" key="2">
    <source>
        <dbReference type="ARBA" id="ARBA00022679"/>
    </source>
</evidence>
<dbReference type="PROSITE" id="PS50994">
    <property type="entry name" value="INTEGRASE"/>
    <property type="match status" value="1"/>
</dbReference>
<dbReference type="GO" id="GO:0003964">
    <property type="term" value="F:RNA-directed DNA polymerase activity"/>
    <property type="evidence" value="ECO:0007669"/>
    <property type="project" value="UniProtKB-KW"/>
</dbReference>
<dbReference type="InterPro" id="IPR021109">
    <property type="entry name" value="Peptidase_aspartic_dom_sf"/>
</dbReference>
<feature type="compositionally biased region" description="Basic residues" evidence="10">
    <location>
        <begin position="1757"/>
        <end position="1767"/>
    </location>
</feature>
<feature type="compositionally biased region" description="Basic residues" evidence="10">
    <location>
        <begin position="674"/>
        <end position="684"/>
    </location>
</feature>
<dbReference type="Gene3D" id="1.10.340.70">
    <property type="match status" value="1"/>
</dbReference>
<dbReference type="InterPro" id="IPR054465">
    <property type="entry name" value="Integrase_p58-like_C"/>
</dbReference>
<evidence type="ECO:0000256" key="1">
    <source>
        <dbReference type="ARBA" id="ARBA00012493"/>
    </source>
</evidence>
<feature type="compositionally biased region" description="Basic and acidic residues" evidence="10">
    <location>
        <begin position="44"/>
        <end position="55"/>
    </location>
</feature>
<dbReference type="SUPFAM" id="SSF50630">
    <property type="entry name" value="Acid proteases"/>
    <property type="match status" value="1"/>
</dbReference>
<evidence type="ECO:0000313" key="12">
    <source>
        <dbReference type="EMBL" id="KAJ8362714.1"/>
    </source>
</evidence>
<evidence type="ECO:0000256" key="4">
    <source>
        <dbReference type="ARBA" id="ARBA00022722"/>
    </source>
</evidence>
<keyword evidence="5" id="KW-0255">Endonuclease</keyword>
<dbReference type="SUPFAM" id="SSF53098">
    <property type="entry name" value="Ribonuclease H-like"/>
    <property type="match status" value="1"/>
</dbReference>
<feature type="region of interest" description="Disordered" evidence="10">
    <location>
        <begin position="43"/>
        <end position="62"/>
    </location>
</feature>
<dbReference type="Pfam" id="PF17917">
    <property type="entry name" value="RT_RNaseH"/>
    <property type="match status" value="1"/>
</dbReference>
<dbReference type="GO" id="GO:0004190">
    <property type="term" value="F:aspartic-type endopeptidase activity"/>
    <property type="evidence" value="ECO:0007669"/>
    <property type="project" value="InterPro"/>
</dbReference>
<keyword evidence="6" id="KW-0378">Hydrolase</keyword>
<dbReference type="GO" id="GO:0015074">
    <property type="term" value="P:DNA integration"/>
    <property type="evidence" value="ECO:0007669"/>
    <property type="project" value="InterPro"/>
</dbReference>
<keyword evidence="9" id="KW-0175">Coiled coil</keyword>
<keyword evidence="7" id="KW-0695">RNA-directed DNA polymerase</keyword>
<name>A0A9Q1FMT8_SYNKA</name>
<dbReference type="PANTHER" id="PTHR37984">
    <property type="entry name" value="PROTEIN CBG26694"/>
    <property type="match status" value="1"/>
</dbReference>
<feature type="region of interest" description="Disordered" evidence="10">
    <location>
        <begin position="1726"/>
        <end position="1813"/>
    </location>
</feature>
<dbReference type="InterPro" id="IPR018061">
    <property type="entry name" value="Retropepsins"/>
</dbReference>
<evidence type="ECO:0000259" key="11">
    <source>
        <dbReference type="PROSITE" id="PS50994"/>
    </source>
</evidence>
<evidence type="ECO:0000256" key="3">
    <source>
        <dbReference type="ARBA" id="ARBA00022695"/>
    </source>
</evidence>
<dbReference type="SUPFAM" id="SSF56672">
    <property type="entry name" value="DNA/RNA polymerases"/>
    <property type="match status" value="1"/>
</dbReference>
<dbReference type="Pfam" id="PF22938">
    <property type="entry name" value="Integrase_p58_C"/>
    <property type="match status" value="2"/>
</dbReference>
<proteinExistence type="predicted"/>
<keyword evidence="13" id="KW-1185">Reference proteome</keyword>
<dbReference type="InterPro" id="IPR001969">
    <property type="entry name" value="Aspartic_peptidase_AS"/>
</dbReference>
<dbReference type="Proteomes" id="UP001152622">
    <property type="component" value="Chromosome 4"/>
</dbReference>
<dbReference type="Pfam" id="PF00077">
    <property type="entry name" value="RVP"/>
    <property type="match status" value="1"/>
</dbReference>
<evidence type="ECO:0000313" key="13">
    <source>
        <dbReference type="Proteomes" id="UP001152622"/>
    </source>
</evidence>
<dbReference type="Pfam" id="PF17921">
    <property type="entry name" value="Integrase_H2C2"/>
    <property type="match status" value="1"/>
</dbReference>
<feature type="coiled-coil region" evidence="9">
    <location>
        <begin position="2"/>
        <end position="29"/>
    </location>
</feature>
<keyword evidence="3" id="KW-0548">Nucleotidyltransferase</keyword>
<dbReference type="InterPro" id="IPR050951">
    <property type="entry name" value="Retrovirus_Pol_polyprotein"/>
</dbReference>
<dbReference type="PROSITE" id="PS00141">
    <property type="entry name" value="ASP_PROTEASE"/>
    <property type="match status" value="1"/>
</dbReference>
<keyword evidence="2" id="KW-0808">Transferase</keyword>
<accession>A0A9Q1FMT8</accession>
<reference evidence="12" key="1">
    <citation type="journal article" date="2023" name="Science">
        <title>Genome structures resolve the early diversification of teleost fishes.</title>
        <authorList>
            <person name="Parey E."/>
            <person name="Louis A."/>
            <person name="Montfort J."/>
            <person name="Bouchez O."/>
            <person name="Roques C."/>
            <person name="Iampietro C."/>
            <person name="Lluch J."/>
            <person name="Castinel A."/>
            <person name="Donnadieu C."/>
            <person name="Desvignes T."/>
            <person name="Floi Bucao C."/>
            <person name="Jouanno E."/>
            <person name="Wen M."/>
            <person name="Mejri S."/>
            <person name="Dirks R."/>
            <person name="Jansen H."/>
            <person name="Henkel C."/>
            <person name="Chen W.J."/>
            <person name="Zahm M."/>
            <person name="Cabau C."/>
            <person name="Klopp C."/>
            <person name="Thompson A.W."/>
            <person name="Robinson-Rechavi M."/>
            <person name="Braasch I."/>
            <person name="Lecointre G."/>
            <person name="Bobe J."/>
            <person name="Postlethwait J.H."/>
            <person name="Berthelot C."/>
            <person name="Roest Crollius H."/>
            <person name="Guiguen Y."/>
        </authorList>
    </citation>
    <scope>NUCLEOTIDE SEQUENCE</scope>
    <source>
        <strain evidence="12">WJC10195</strain>
    </source>
</reference>
<dbReference type="Gene3D" id="2.40.70.10">
    <property type="entry name" value="Acid Proteases"/>
    <property type="match status" value="1"/>
</dbReference>
<evidence type="ECO:0000256" key="5">
    <source>
        <dbReference type="ARBA" id="ARBA00022759"/>
    </source>
</evidence>
<evidence type="ECO:0000256" key="9">
    <source>
        <dbReference type="SAM" id="Coils"/>
    </source>
</evidence>
<dbReference type="GO" id="GO:0006508">
    <property type="term" value="P:proteolysis"/>
    <property type="evidence" value="ECO:0007669"/>
    <property type="project" value="InterPro"/>
</dbReference>
<evidence type="ECO:0000256" key="6">
    <source>
        <dbReference type="ARBA" id="ARBA00022801"/>
    </source>
</evidence>
<dbReference type="CDD" id="cd00303">
    <property type="entry name" value="retropepsin_like"/>
    <property type="match status" value="1"/>
</dbReference>
<dbReference type="InterPro" id="IPR036397">
    <property type="entry name" value="RNaseH_sf"/>
</dbReference>
<dbReference type="EMBL" id="JAINUF010000004">
    <property type="protein sequence ID" value="KAJ8362714.1"/>
    <property type="molecule type" value="Genomic_DNA"/>
</dbReference>
<dbReference type="Gene3D" id="3.10.20.370">
    <property type="match status" value="1"/>
</dbReference>
<dbReference type="GO" id="GO:0004519">
    <property type="term" value="F:endonuclease activity"/>
    <property type="evidence" value="ECO:0007669"/>
    <property type="project" value="UniProtKB-KW"/>
</dbReference>
<dbReference type="GO" id="GO:0003676">
    <property type="term" value="F:nucleic acid binding"/>
    <property type="evidence" value="ECO:0007669"/>
    <property type="project" value="InterPro"/>
</dbReference>
<dbReference type="PANTHER" id="PTHR37984:SF5">
    <property type="entry name" value="PROTEIN NYNRIN-LIKE"/>
    <property type="match status" value="1"/>
</dbReference>
<comment type="caution">
    <text evidence="12">The sequence shown here is derived from an EMBL/GenBank/DDBJ whole genome shotgun (WGS) entry which is preliminary data.</text>
</comment>
<dbReference type="EC" id="2.7.7.49" evidence="1"/>
<feature type="region of interest" description="Disordered" evidence="10">
    <location>
        <begin position="820"/>
        <end position="842"/>
    </location>
</feature>
<feature type="domain" description="Integrase catalytic" evidence="11">
    <location>
        <begin position="1439"/>
        <end position="1598"/>
    </location>
</feature>
<dbReference type="InterPro" id="IPR043128">
    <property type="entry name" value="Rev_trsase/Diguanyl_cyclase"/>
</dbReference>
<dbReference type="InterPro" id="IPR012337">
    <property type="entry name" value="RNaseH-like_sf"/>
</dbReference>
<evidence type="ECO:0000256" key="10">
    <source>
        <dbReference type="SAM" id="MobiDB-lite"/>
    </source>
</evidence>
<feature type="compositionally biased region" description="Basic and acidic residues" evidence="10">
    <location>
        <begin position="262"/>
        <end position="274"/>
    </location>
</feature>
<dbReference type="OrthoDB" id="413122at2759"/>
<dbReference type="FunFam" id="1.10.340.70:FF:000001">
    <property type="entry name" value="Retrovirus-related Pol polyprotein from transposon gypsy-like Protein"/>
    <property type="match status" value="1"/>
</dbReference>
<dbReference type="FunFam" id="3.10.20.370:FF:000001">
    <property type="entry name" value="Retrovirus-related Pol polyprotein from transposon 17.6-like protein"/>
    <property type="match status" value="1"/>
</dbReference>
<gene>
    <name evidence="12" type="ORF">SKAU_G00115450</name>
</gene>
<dbReference type="FunFam" id="3.30.70.270:FF:000020">
    <property type="entry name" value="Transposon Tf2-6 polyprotein-like Protein"/>
    <property type="match status" value="1"/>
</dbReference>
<dbReference type="Pfam" id="PF00665">
    <property type="entry name" value="rve"/>
    <property type="match status" value="1"/>
</dbReference>
<protein>
    <recommendedName>
        <fullName evidence="8">Gypsy retrotransposon integrase-like protein 1</fullName>
        <ecNumber evidence="1">2.7.7.49</ecNumber>
    </recommendedName>
</protein>
<dbReference type="Gene3D" id="3.10.10.10">
    <property type="entry name" value="HIV Type 1 Reverse Transcriptase, subunit A, domain 1"/>
    <property type="match status" value="1"/>
</dbReference>
<dbReference type="InterPro" id="IPR001584">
    <property type="entry name" value="Integrase_cat-core"/>
</dbReference>
<sequence length="1813" mass="201578">MERALLREMEELERTIGELTRRKARKAGAITSPEWQIPAVRVSRRPDGFSGRQEDPASVSRDGTLAKPTMQLKLPRFNGTASLESYLAQLELAAQLASWTPEQTAGHLALALEGPALEAILDLPPAERQNLQALTAALQRRFTQHRSAEASREKLLSRYRCEEESWGKVAADVQRYAREAYPEFDAAAQEKLALHAFLRALTPERLRDHVSLAQPGSISEALSMTTRAEDTLAIRPTPQPTRQHVRVADGEELQHQSHGSPRRRETRQGRRSEENAAPGTNPPQPGTHPCAQTQYGLTRPSGKNSTSLEASTSAFTKAAEHKSHPRVGRLGKASGLYLHCWLDGQACRALVDTGATISLVRPGVLHNTGGPQLPGAWTPTATPLTSVTGAKMAMRGKKEVKVTVTGQEVSHEFWLADIADSCIIGLDLLKRWGACVDVSRGSITLGTETVALQSGPTRKPARRARHLATTARRTRHLATTARPASKLLQLATAPTPSAVQESSQLTPAALMFGRELRTPVDLVFGAPPEPEEPSRTREEYYHRLRNRLLVAHDFARKAQASAGVKQKRWYDTRCRGRAFAAGEQVWIYCPERKKGLSPKLRASWRGPGEIVERLSEVVYRIRMPGRGRLVVLHQDRLAPYRPLATPDAAEPEVSSDTALPSEPEPSDTPPSATRRPKRHRRPPGHLRDFDVSCGWTAGSSETCDPLGGGNVAAWGSGIRTHASRGDCDRHLPLVLWAYRSAVQESSQLTPAALMFGRELRTPVDLVFGAPPEPEEPSRTREEYYHRLRNRLLVAHDFARKAQASAIPIIKPLTATTFDAVPQPDHSLAHHHQPVPQQPPAQPKLALPAETTAAVHALWQRSSSGLDHQQRQQLKSLLDGNADLFAVRDEDCTQTELVQHTINTDTAQPIRLRPHRMSPAKRLVAEEKVKEMAAAGVIEPSDSPWAAPAVLVQKKSGEWRFCVDYRRLNFLTTKDSYPLPRIDEALDHISGSSWFSSLDLRSGYWQALANLTDVLAAIRQAGLRLNPKKCQLLRRETAFLGHIVSERGVATDPSKVAAVRDWPVPGNVGELRSFLGLASYYRRFVRDFATLASPLHRLTDKCRPFVWQEEQSMAFDQLRAALTEAPVLAYPDAKRPFIVDTDASNTGVGAVLSQEDEDGERVVAYYSRALGKAERNYCVTRRELLAVVRALHHFRPYLQGSHFLLRTDHASLTWLLTFKDPEGQVARWLEQLQGYDFEIRHRAGRLHGNADALSRRPCAAQECRYCSRQEERDQVSPDVAVVQASGDAEGWLPLTPMELREAQEADSTLGKVRSWLEAGQRPERSVVSAESPEVKSYYSLYSSLVQRDGLLYRRWEAPGRGSDILQLLVPRALRPDVLRLVHGSVGAGHFGNNKTLHRLRGKFHWPGCRHDVELHVQCCDSCTAQKGPSQRSRAPLQQHLVGAPMERVGVDVLGPFPVTDSGNRYILVAMDYFTKWPEAFAIPDQSAATTAERLVEEMFTRFGAPAELHSDQGRNFESQLMAEVCKLLGVTKTRTTPLHPQSDGLVERFNRTLATQLAILASQHQRDWDRHLPLVLWAYRSAVQESSQLTPAALMFGRELRTPVDLVFGAPPEPEEPSRTREEYYHRLRNRLLVAHDFARKAQASAGVKQKRWYDTRCRGRAFAAGEQVWIYCPERKKGLSPKLRASWRGPGEIVERLSEVVYRIRMPGRGRLVVLHQDRLAPYRPLATPDAAEPEVSSDTVLPSEPEPSDTPPSATRRPKRHRRPPGHLRDFDVSCGWTAGSSETCDPLGGGNVAAWGLSTGQLGPGSEPLPG</sequence>
<organism evidence="12 13">
    <name type="scientific">Synaphobranchus kaupii</name>
    <name type="common">Kaup's arrowtooth eel</name>
    <dbReference type="NCBI Taxonomy" id="118154"/>
    <lineage>
        <taxon>Eukaryota</taxon>
        <taxon>Metazoa</taxon>
        <taxon>Chordata</taxon>
        <taxon>Craniata</taxon>
        <taxon>Vertebrata</taxon>
        <taxon>Euteleostomi</taxon>
        <taxon>Actinopterygii</taxon>
        <taxon>Neopterygii</taxon>
        <taxon>Teleostei</taxon>
        <taxon>Anguilliformes</taxon>
        <taxon>Synaphobranchidae</taxon>
        <taxon>Synaphobranchus</taxon>
    </lineage>
</organism>
<feature type="region of interest" description="Disordered" evidence="10">
    <location>
        <begin position="250"/>
        <end position="326"/>
    </location>
</feature>